<dbReference type="SUPFAM" id="SSF52949">
    <property type="entry name" value="Macro domain-like"/>
    <property type="match status" value="1"/>
</dbReference>
<dbReference type="InParanoid" id="A0A1E7EKT8"/>
<evidence type="ECO:0000313" key="3">
    <source>
        <dbReference type="Proteomes" id="UP000095751"/>
    </source>
</evidence>
<dbReference type="OrthoDB" id="46567at2759"/>
<evidence type="ECO:0008006" key="4">
    <source>
        <dbReference type="Google" id="ProtNLM"/>
    </source>
</evidence>
<reference evidence="2 3" key="1">
    <citation type="submission" date="2016-09" db="EMBL/GenBank/DDBJ databases">
        <title>Extensive genetic diversity and differential bi-allelic expression allows diatom success in the polar Southern Ocean.</title>
        <authorList>
            <consortium name="DOE Joint Genome Institute"/>
            <person name="Mock T."/>
            <person name="Otillar R.P."/>
            <person name="Strauss J."/>
            <person name="Dupont C."/>
            <person name="Frickenhaus S."/>
            <person name="Maumus F."/>
            <person name="Mcmullan M."/>
            <person name="Sanges R."/>
            <person name="Schmutz J."/>
            <person name="Toseland A."/>
            <person name="Valas R."/>
            <person name="Veluchamy A."/>
            <person name="Ward B.J."/>
            <person name="Allen A."/>
            <person name="Barry K."/>
            <person name="Falciatore A."/>
            <person name="Ferrante M."/>
            <person name="Fortunato A.E."/>
            <person name="Gloeckner G."/>
            <person name="Gruber A."/>
            <person name="Hipkin R."/>
            <person name="Janech M."/>
            <person name="Kroth P."/>
            <person name="Leese F."/>
            <person name="Lindquist E."/>
            <person name="Lyon B.R."/>
            <person name="Martin J."/>
            <person name="Mayer C."/>
            <person name="Parker M."/>
            <person name="Quesneville H."/>
            <person name="Raymond J."/>
            <person name="Uhlig C."/>
            <person name="Valentin K.U."/>
            <person name="Worden A.Z."/>
            <person name="Armbrust E.V."/>
            <person name="Bowler C."/>
            <person name="Green B."/>
            <person name="Moulton V."/>
            <person name="Van Oosterhout C."/>
            <person name="Grigoriev I."/>
        </authorList>
    </citation>
    <scope>NUCLEOTIDE SEQUENCE [LARGE SCALE GENOMIC DNA]</scope>
    <source>
        <strain evidence="2 3">CCMP1102</strain>
    </source>
</reference>
<dbReference type="PANTHER" id="PTHR11106">
    <property type="entry name" value="GANGLIOSIDE INDUCED DIFFERENTIATION ASSOCIATED PROTEIN 2-RELATED"/>
    <property type="match status" value="1"/>
</dbReference>
<dbReference type="PANTHER" id="PTHR11106:SF27">
    <property type="entry name" value="MACRO DOMAIN-CONTAINING PROTEIN"/>
    <property type="match status" value="1"/>
</dbReference>
<accession>A0A1E7EKT8</accession>
<proteinExistence type="predicted"/>
<dbReference type="KEGG" id="fcy:FRACYDRAFT_254505"/>
<evidence type="ECO:0000313" key="2">
    <source>
        <dbReference type="EMBL" id="OEU06485.1"/>
    </source>
</evidence>
<name>A0A1E7EKT8_9STRA</name>
<dbReference type="EMBL" id="KV784408">
    <property type="protein sequence ID" value="OEU06485.1"/>
    <property type="molecule type" value="Genomic_DNA"/>
</dbReference>
<dbReference type="Gene3D" id="3.40.220.10">
    <property type="entry name" value="Leucine Aminopeptidase, subunit E, domain 1"/>
    <property type="match status" value="1"/>
</dbReference>
<protein>
    <recommendedName>
        <fullName evidence="4">Macro domain-containing protein</fullName>
    </recommendedName>
</protein>
<evidence type="ECO:0000256" key="1">
    <source>
        <dbReference type="SAM" id="MobiDB-lite"/>
    </source>
</evidence>
<dbReference type="AlphaFoldDB" id="A0A1E7EKT8"/>
<dbReference type="Proteomes" id="UP000095751">
    <property type="component" value="Unassembled WGS sequence"/>
</dbReference>
<keyword evidence="3" id="KW-1185">Reference proteome</keyword>
<sequence>MSTAWYKPNRIPKRIRSWITSSSSTLTSSLPTSSSSLPTSSTLTSSSSISSLPTSSSISSSEIIMTNQKKKNLQQQQQQHHSRSIEVWDTTCNPSLSGVSQFSYFPVGGPEPYIDTNNKDHDNTSKDSHPIMGYVTQWGGMDVGNGMMFASNTIDGLVHQYGGKLLKLECQRVLASMKMKTKMKTKSQQTRINEGTAIQTNVVGQKLIDISGYKKLIHTVPPFFHHHNHKHKNNNDIDNNDDDIDNDGIVNDVDFLLAECYRNSLNLAIRRSSSSSTSSLSSSPNNDNHNNNLRIACPLLGAGCRGFPIDPAPWWWSPWRWFDGRREEEEGTNDDNYEYEQPHSVTIAFGIPDGEIRKKLIEAIDQEMEKEERNILQ</sequence>
<gene>
    <name evidence="2" type="ORF">FRACYDRAFT_254505</name>
</gene>
<dbReference type="InterPro" id="IPR043472">
    <property type="entry name" value="Macro_dom-like"/>
</dbReference>
<organism evidence="2 3">
    <name type="scientific">Fragilariopsis cylindrus CCMP1102</name>
    <dbReference type="NCBI Taxonomy" id="635003"/>
    <lineage>
        <taxon>Eukaryota</taxon>
        <taxon>Sar</taxon>
        <taxon>Stramenopiles</taxon>
        <taxon>Ochrophyta</taxon>
        <taxon>Bacillariophyta</taxon>
        <taxon>Bacillariophyceae</taxon>
        <taxon>Bacillariophycidae</taxon>
        <taxon>Bacillariales</taxon>
        <taxon>Bacillariaceae</taxon>
        <taxon>Fragilariopsis</taxon>
    </lineage>
</organism>
<feature type="region of interest" description="Disordered" evidence="1">
    <location>
        <begin position="24"/>
        <end position="55"/>
    </location>
</feature>